<dbReference type="AlphaFoldDB" id="A0A6L2J6E9"/>
<feature type="region of interest" description="Disordered" evidence="1">
    <location>
        <begin position="262"/>
        <end position="298"/>
    </location>
</feature>
<dbReference type="InterPro" id="IPR012340">
    <property type="entry name" value="NA-bd_OB-fold"/>
</dbReference>
<accession>A0A6L2J6E9</accession>
<feature type="compositionally biased region" description="Acidic residues" evidence="1">
    <location>
        <begin position="288"/>
        <end position="298"/>
    </location>
</feature>
<reference evidence="3" key="1">
    <citation type="journal article" date="2019" name="Sci. Rep.">
        <title>Draft genome of Tanacetum cinerariifolium, the natural source of mosquito coil.</title>
        <authorList>
            <person name="Yamashiro T."/>
            <person name="Shiraishi A."/>
            <person name="Satake H."/>
            <person name="Nakayama K."/>
        </authorList>
    </citation>
    <scope>NUCLEOTIDE SEQUENCE</scope>
</reference>
<dbReference type="SUPFAM" id="SSF50249">
    <property type="entry name" value="Nucleic acid-binding proteins"/>
    <property type="match status" value="1"/>
</dbReference>
<sequence>MIDDLKVLARCISLWKSHPIGRPNEVYALDMVFQDAHDTVRNKNISKFQLLINEGSCYQISNFGVGDNGGKYPLLTHRYKMNFYKNTYVTRVGNFENNTRGFKFEPFANFTTKQYFESDVVDAEVIGTLVSMTICIPFDSFGVDKISRTLILEDAAGLKLECRFFDAWAKKFDNLYEQRESLGHVVMILQLTKVKYFNVAAFRQRDFIAFCMRKFTKFTEYMDGRISPGVRGDVHTLLLKSGSSSKFSSSDVVPFSIEETPQSKGVATFKGESSSSGSGKRTIINLDDYNEEEEQTKK</sequence>
<protein>
    <submittedName>
        <fullName evidence="3">Replication protein A 70 kDa DNA-binding subunit B</fullName>
    </submittedName>
</protein>
<dbReference type="GO" id="GO:0003677">
    <property type="term" value="F:DNA binding"/>
    <property type="evidence" value="ECO:0007669"/>
    <property type="project" value="UniProtKB-KW"/>
</dbReference>
<name>A0A6L2J6E9_TANCI</name>
<proteinExistence type="predicted"/>
<evidence type="ECO:0000259" key="2">
    <source>
        <dbReference type="Pfam" id="PF02721"/>
    </source>
</evidence>
<dbReference type="CDD" id="cd04480">
    <property type="entry name" value="RPA1_DBD_A_like"/>
    <property type="match status" value="1"/>
</dbReference>
<dbReference type="EMBL" id="BKCJ010000333">
    <property type="protein sequence ID" value="GEU32240.1"/>
    <property type="molecule type" value="Genomic_DNA"/>
</dbReference>
<gene>
    <name evidence="3" type="ORF">Tci_004218</name>
</gene>
<evidence type="ECO:0000256" key="1">
    <source>
        <dbReference type="SAM" id="MobiDB-lite"/>
    </source>
</evidence>
<evidence type="ECO:0000313" key="3">
    <source>
        <dbReference type="EMBL" id="GEU32240.1"/>
    </source>
</evidence>
<dbReference type="Pfam" id="PF02721">
    <property type="entry name" value="DUF223"/>
    <property type="match status" value="1"/>
</dbReference>
<keyword evidence="3" id="KW-0238">DNA-binding</keyword>
<feature type="domain" description="Replication protein A 70 kDa DNA-binding subunit B/D first OB fold" evidence="2">
    <location>
        <begin position="37"/>
        <end position="91"/>
    </location>
</feature>
<organism evidence="3">
    <name type="scientific">Tanacetum cinerariifolium</name>
    <name type="common">Dalmatian daisy</name>
    <name type="synonym">Chrysanthemum cinerariifolium</name>
    <dbReference type="NCBI Taxonomy" id="118510"/>
    <lineage>
        <taxon>Eukaryota</taxon>
        <taxon>Viridiplantae</taxon>
        <taxon>Streptophyta</taxon>
        <taxon>Embryophyta</taxon>
        <taxon>Tracheophyta</taxon>
        <taxon>Spermatophyta</taxon>
        <taxon>Magnoliopsida</taxon>
        <taxon>eudicotyledons</taxon>
        <taxon>Gunneridae</taxon>
        <taxon>Pentapetalae</taxon>
        <taxon>asterids</taxon>
        <taxon>campanulids</taxon>
        <taxon>Asterales</taxon>
        <taxon>Asteraceae</taxon>
        <taxon>Asteroideae</taxon>
        <taxon>Anthemideae</taxon>
        <taxon>Anthemidinae</taxon>
        <taxon>Tanacetum</taxon>
    </lineage>
</organism>
<dbReference type="Gene3D" id="2.40.50.140">
    <property type="entry name" value="Nucleic acid-binding proteins"/>
    <property type="match status" value="1"/>
</dbReference>
<comment type="caution">
    <text evidence="3">The sequence shown here is derived from an EMBL/GenBank/DDBJ whole genome shotgun (WGS) entry which is preliminary data.</text>
</comment>
<dbReference type="InterPro" id="IPR003871">
    <property type="entry name" value="RFA1B/D_OB_1st"/>
</dbReference>